<protein>
    <submittedName>
        <fullName evidence="6">LysR family transcriptional regulator</fullName>
    </submittedName>
</protein>
<dbReference type="Gene3D" id="1.10.10.10">
    <property type="entry name" value="Winged helix-like DNA-binding domain superfamily/Winged helix DNA-binding domain"/>
    <property type="match status" value="1"/>
</dbReference>
<organism evidence="6">
    <name type="scientific">Methyloraptor flagellatus</name>
    <dbReference type="NCBI Taxonomy" id="3162530"/>
    <lineage>
        <taxon>Bacteria</taxon>
        <taxon>Pseudomonadati</taxon>
        <taxon>Pseudomonadota</taxon>
        <taxon>Alphaproteobacteria</taxon>
        <taxon>Hyphomicrobiales</taxon>
        <taxon>Ancalomicrobiaceae</taxon>
        <taxon>Methyloraptor</taxon>
    </lineage>
</organism>
<name>A0AAU7XFZ1_9HYPH</name>
<dbReference type="SUPFAM" id="SSF46785">
    <property type="entry name" value="Winged helix' DNA-binding domain"/>
    <property type="match status" value="1"/>
</dbReference>
<accession>A0AAU7XFZ1</accession>
<dbReference type="GO" id="GO:0005829">
    <property type="term" value="C:cytosol"/>
    <property type="evidence" value="ECO:0007669"/>
    <property type="project" value="TreeGrafter"/>
</dbReference>
<dbReference type="Pfam" id="PF03466">
    <property type="entry name" value="LysR_substrate"/>
    <property type="match status" value="1"/>
</dbReference>
<dbReference type="SUPFAM" id="SSF53850">
    <property type="entry name" value="Periplasmic binding protein-like II"/>
    <property type="match status" value="1"/>
</dbReference>
<dbReference type="GO" id="GO:0003677">
    <property type="term" value="F:DNA binding"/>
    <property type="evidence" value="ECO:0007669"/>
    <property type="project" value="UniProtKB-KW"/>
</dbReference>
<sequence>MDPLSNTLLLRLRAKHLRTLEVLGRVESMRAAAQELNLTQPAVTKILQDIEDILGVSLFERRSTGITPTPIGRAVIDFARKSVSDVERLAGLVTNLKLGGYGSLAFGALMAGMSSIVPRALSTLKARRPLMTIHLIAATSDQLLEALNNRTIDLALARLIDPQQNSVFEFEPLVDEEIWIFARAGHPLASREAIELTELADEPWVLQSPMSPLRQLLQASFADGGIGALPNWIETTSVYATLKIVGHTDMLAALPKTIVEEGVVAGEFVRLPVRLPRSLENYGIVTRRGDAPSENTKLFAAILRETTRDLEREAAAKAV</sequence>
<evidence type="ECO:0000259" key="5">
    <source>
        <dbReference type="PROSITE" id="PS50931"/>
    </source>
</evidence>
<proteinExistence type="inferred from homology"/>
<keyword evidence="3" id="KW-0238">DNA-binding</keyword>
<keyword evidence="2" id="KW-0805">Transcription regulation</keyword>
<dbReference type="EMBL" id="CP158568">
    <property type="protein sequence ID" value="XBY45877.1"/>
    <property type="molecule type" value="Genomic_DNA"/>
</dbReference>
<dbReference type="AlphaFoldDB" id="A0AAU7XFZ1"/>
<evidence type="ECO:0000256" key="1">
    <source>
        <dbReference type="ARBA" id="ARBA00009437"/>
    </source>
</evidence>
<dbReference type="InterPro" id="IPR036390">
    <property type="entry name" value="WH_DNA-bd_sf"/>
</dbReference>
<dbReference type="InterPro" id="IPR000847">
    <property type="entry name" value="LysR_HTH_N"/>
</dbReference>
<dbReference type="InterPro" id="IPR036388">
    <property type="entry name" value="WH-like_DNA-bd_sf"/>
</dbReference>
<dbReference type="PRINTS" id="PR00039">
    <property type="entry name" value="HTHLYSR"/>
</dbReference>
<dbReference type="Pfam" id="PF00126">
    <property type="entry name" value="HTH_1"/>
    <property type="match status" value="1"/>
</dbReference>
<keyword evidence="4" id="KW-0804">Transcription</keyword>
<evidence type="ECO:0000313" key="6">
    <source>
        <dbReference type="EMBL" id="XBY45877.1"/>
    </source>
</evidence>
<evidence type="ECO:0000256" key="4">
    <source>
        <dbReference type="ARBA" id="ARBA00023163"/>
    </source>
</evidence>
<comment type="similarity">
    <text evidence="1">Belongs to the LysR transcriptional regulatory family.</text>
</comment>
<dbReference type="PROSITE" id="PS50931">
    <property type="entry name" value="HTH_LYSR"/>
    <property type="match status" value="1"/>
</dbReference>
<evidence type="ECO:0000256" key="2">
    <source>
        <dbReference type="ARBA" id="ARBA00023015"/>
    </source>
</evidence>
<dbReference type="RefSeq" id="WP_407050972.1">
    <property type="nucleotide sequence ID" value="NZ_CP158568.1"/>
</dbReference>
<dbReference type="PANTHER" id="PTHR30419:SF8">
    <property type="entry name" value="NITROGEN ASSIMILATION TRANSCRIPTIONAL ACTIVATOR-RELATED"/>
    <property type="match status" value="1"/>
</dbReference>
<dbReference type="PANTHER" id="PTHR30419">
    <property type="entry name" value="HTH-TYPE TRANSCRIPTIONAL REGULATOR YBHD"/>
    <property type="match status" value="1"/>
</dbReference>
<dbReference type="InterPro" id="IPR005119">
    <property type="entry name" value="LysR_subst-bd"/>
</dbReference>
<feature type="domain" description="HTH lysR-type" evidence="5">
    <location>
        <begin position="12"/>
        <end position="69"/>
    </location>
</feature>
<reference evidence="6" key="1">
    <citation type="submission" date="2024-06" db="EMBL/GenBank/DDBJ databases">
        <title>Methylostella associata gen. nov., sp. nov., a novel Ancalomicrobiaceae-affiliated facultatively methylotrophic bacteria that feed on methanotrophs of the genus Methylococcus.</title>
        <authorList>
            <person name="Saltykova V."/>
            <person name="Danilova O.V."/>
            <person name="Oshkin I.Y."/>
            <person name="Belova S.E."/>
            <person name="Pimenov N.V."/>
            <person name="Dedysh S.N."/>
        </authorList>
    </citation>
    <scope>NUCLEOTIDE SEQUENCE</scope>
    <source>
        <strain evidence="6">S20</strain>
    </source>
</reference>
<dbReference type="KEGG" id="mflg:ABS361_06410"/>
<gene>
    <name evidence="6" type="ORF">ABS361_06410</name>
</gene>
<dbReference type="Gene3D" id="3.40.190.10">
    <property type="entry name" value="Periplasmic binding protein-like II"/>
    <property type="match status" value="2"/>
</dbReference>
<evidence type="ECO:0000256" key="3">
    <source>
        <dbReference type="ARBA" id="ARBA00023125"/>
    </source>
</evidence>
<dbReference type="GO" id="GO:0003700">
    <property type="term" value="F:DNA-binding transcription factor activity"/>
    <property type="evidence" value="ECO:0007669"/>
    <property type="project" value="InterPro"/>
</dbReference>
<dbReference type="InterPro" id="IPR050950">
    <property type="entry name" value="HTH-type_LysR_regulators"/>
</dbReference>